<reference evidence="1" key="1">
    <citation type="journal article" date="2022" name="bioRxiv">
        <title>Sequencing and chromosome-scale assembly of the giantPleurodeles waltlgenome.</title>
        <authorList>
            <person name="Brown T."/>
            <person name="Elewa A."/>
            <person name="Iarovenko S."/>
            <person name="Subramanian E."/>
            <person name="Araus A.J."/>
            <person name="Petzold A."/>
            <person name="Susuki M."/>
            <person name="Suzuki K.-i.T."/>
            <person name="Hayashi T."/>
            <person name="Toyoda A."/>
            <person name="Oliveira C."/>
            <person name="Osipova E."/>
            <person name="Leigh N.D."/>
            <person name="Simon A."/>
            <person name="Yun M.H."/>
        </authorList>
    </citation>
    <scope>NUCLEOTIDE SEQUENCE</scope>
    <source>
        <strain evidence="1">20211129_DDA</strain>
        <tissue evidence="1">Liver</tissue>
    </source>
</reference>
<dbReference type="EMBL" id="JANPWB010000008">
    <property type="protein sequence ID" value="KAJ1162039.1"/>
    <property type="molecule type" value="Genomic_DNA"/>
</dbReference>
<name>A0AAV7SC76_PLEWA</name>
<dbReference type="AlphaFoldDB" id="A0AAV7SC76"/>
<protein>
    <submittedName>
        <fullName evidence="1">Uncharacterized protein</fullName>
    </submittedName>
</protein>
<sequence>MGNDLKHFLSSKQHNPTKIDGKINALSLHMDRMSERLDMHAKHLDMVERSLLEVEDEQVTAAASQKGGENALFLIGPESLITL</sequence>
<proteinExistence type="predicted"/>
<evidence type="ECO:0000313" key="1">
    <source>
        <dbReference type="EMBL" id="KAJ1162039.1"/>
    </source>
</evidence>
<dbReference type="Proteomes" id="UP001066276">
    <property type="component" value="Chromosome 4_2"/>
</dbReference>
<accession>A0AAV7SC76</accession>
<comment type="caution">
    <text evidence="1">The sequence shown here is derived from an EMBL/GenBank/DDBJ whole genome shotgun (WGS) entry which is preliminary data.</text>
</comment>
<organism evidence="1 2">
    <name type="scientific">Pleurodeles waltl</name>
    <name type="common">Iberian ribbed newt</name>
    <dbReference type="NCBI Taxonomy" id="8319"/>
    <lineage>
        <taxon>Eukaryota</taxon>
        <taxon>Metazoa</taxon>
        <taxon>Chordata</taxon>
        <taxon>Craniata</taxon>
        <taxon>Vertebrata</taxon>
        <taxon>Euteleostomi</taxon>
        <taxon>Amphibia</taxon>
        <taxon>Batrachia</taxon>
        <taxon>Caudata</taxon>
        <taxon>Salamandroidea</taxon>
        <taxon>Salamandridae</taxon>
        <taxon>Pleurodelinae</taxon>
        <taxon>Pleurodeles</taxon>
    </lineage>
</organism>
<keyword evidence="2" id="KW-1185">Reference proteome</keyword>
<evidence type="ECO:0000313" key="2">
    <source>
        <dbReference type="Proteomes" id="UP001066276"/>
    </source>
</evidence>
<gene>
    <name evidence="1" type="ORF">NDU88_002518</name>
</gene>